<sequence length="275" mass="32490">MEIPSNFKVFIIQKYLSQGLNSIKQTKQIYDQQQQIQRLEQIKIAHIKREHNYWQLLRKSFTSSLRQCEQLVKLEFEPYCADNSAFVQEIGGWLGKLKDLIELSLIFNQSTNLKQESWKYVFQGLEQLKQLQKLEIIIGESCSLEEQGLNLLSYAISSLTCLKKLIIIINKSNYVSVLSLKNLVDNFKYFSQIEELKLQVQEYQIDISEEKLNLWQGLSFLQSIQDLDISLNLQYLLRIQFSKNAHTLFIQTYLAKRTQFSFKLKGERKGRYFFN</sequence>
<reference evidence="2" key="1">
    <citation type="journal article" date="2006" name="PLoS Biol.">
        <title>Macronuclear genome sequence of the ciliate Tetrahymena thermophila, a model eukaryote.</title>
        <authorList>
            <person name="Eisen J.A."/>
            <person name="Coyne R.S."/>
            <person name="Wu M."/>
            <person name="Wu D."/>
            <person name="Thiagarajan M."/>
            <person name="Wortman J.R."/>
            <person name="Badger J.H."/>
            <person name="Ren Q."/>
            <person name="Amedeo P."/>
            <person name="Jones K.M."/>
            <person name="Tallon L.J."/>
            <person name="Delcher A.L."/>
            <person name="Salzberg S.L."/>
            <person name="Silva J.C."/>
            <person name="Haas B.J."/>
            <person name="Majoros W.H."/>
            <person name="Farzad M."/>
            <person name="Carlton J.M."/>
            <person name="Smith R.K. Jr."/>
            <person name="Garg J."/>
            <person name="Pearlman R.E."/>
            <person name="Karrer K.M."/>
            <person name="Sun L."/>
            <person name="Manning G."/>
            <person name="Elde N.C."/>
            <person name="Turkewitz A.P."/>
            <person name="Asai D.J."/>
            <person name="Wilkes D.E."/>
            <person name="Wang Y."/>
            <person name="Cai H."/>
            <person name="Collins K."/>
            <person name="Stewart B.A."/>
            <person name="Lee S.R."/>
            <person name="Wilamowska K."/>
            <person name="Weinberg Z."/>
            <person name="Ruzzo W.L."/>
            <person name="Wloga D."/>
            <person name="Gaertig J."/>
            <person name="Frankel J."/>
            <person name="Tsao C.-C."/>
            <person name="Gorovsky M.A."/>
            <person name="Keeling P.J."/>
            <person name="Waller R.F."/>
            <person name="Patron N.J."/>
            <person name="Cherry J.M."/>
            <person name="Stover N.A."/>
            <person name="Krieger C.J."/>
            <person name="del Toro C."/>
            <person name="Ryder H.F."/>
            <person name="Williamson S.C."/>
            <person name="Barbeau R.A."/>
            <person name="Hamilton E.P."/>
            <person name="Orias E."/>
        </authorList>
    </citation>
    <scope>NUCLEOTIDE SEQUENCE [LARGE SCALE GENOMIC DNA]</scope>
    <source>
        <strain evidence="2">SB210</strain>
    </source>
</reference>
<dbReference type="RefSeq" id="XP_012651861.1">
    <property type="nucleotide sequence ID" value="XM_012796407.1"/>
</dbReference>
<dbReference type="SUPFAM" id="SSF52047">
    <property type="entry name" value="RNI-like"/>
    <property type="match status" value="1"/>
</dbReference>
<gene>
    <name evidence="1" type="ORF">TTHERM_001302823</name>
</gene>
<dbReference type="InParanoid" id="W7XFJ6"/>
<keyword evidence="2" id="KW-1185">Reference proteome</keyword>
<dbReference type="EMBL" id="GG662782">
    <property type="protein sequence ID" value="EWS75608.1"/>
    <property type="molecule type" value="Genomic_DNA"/>
</dbReference>
<evidence type="ECO:0000313" key="1">
    <source>
        <dbReference type="EMBL" id="EWS75608.1"/>
    </source>
</evidence>
<dbReference type="Proteomes" id="UP000009168">
    <property type="component" value="Unassembled WGS sequence"/>
</dbReference>
<protein>
    <recommendedName>
        <fullName evidence="3">Kinase domain protein</fullName>
    </recommendedName>
</protein>
<dbReference type="GeneID" id="24442126"/>
<proteinExistence type="predicted"/>
<organism evidence="1 2">
    <name type="scientific">Tetrahymena thermophila (strain SB210)</name>
    <dbReference type="NCBI Taxonomy" id="312017"/>
    <lineage>
        <taxon>Eukaryota</taxon>
        <taxon>Sar</taxon>
        <taxon>Alveolata</taxon>
        <taxon>Ciliophora</taxon>
        <taxon>Intramacronucleata</taxon>
        <taxon>Oligohymenophorea</taxon>
        <taxon>Hymenostomatida</taxon>
        <taxon>Tetrahymenina</taxon>
        <taxon>Tetrahymenidae</taxon>
        <taxon>Tetrahymena</taxon>
    </lineage>
</organism>
<dbReference type="KEGG" id="tet:TTHERM_001302823"/>
<dbReference type="AlphaFoldDB" id="W7XFJ6"/>
<evidence type="ECO:0000313" key="2">
    <source>
        <dbReference type="Proteomes" id="UP000009168"/>
    </source>
</evidence>
<accession>W7XFJ6</accession>
<name>W7XFJ6_TETTS</name>
<evidence type="ECO:0008006" key="3">
    <source>
        <dbReference type="Google" id="ProtNLM"/>
    </source>
</evidence>
<dbReference type="Gene3D" id="3.80.10.10">
    <property type="entry name" value="Ribonuclease Inhibitor"/>
    <property type="match status" value="1"/>
</dbReference>
<dbReference type="InterPro" id="IPR032675">
    <property type="entry name" value="LRR_dom_sf"/>
</dbReference>